<feature type="domain" description="Beta-lactamase-related" evidence="2">
    <location>
        <begin position="1"/>
        <end position="300"/>
    </location>
</feature>
<dbReference type="InterPro" id="IPR050491">
    <property type="entry name" value="AmpC-like"/>
</dbReference>
<comment type="similarity">
    <text evidence="1">Belongs to the peptidase S12 family.</text>
</comment>
<comment type="caution">
    <text evidence="3">The sequence shown here is derived from an EMBL/GenBank/DDBJ whole genome shotgun (WGS) entry which is preliminary data.</text>
</comment>
<dbReference type="AlphaFoldDB" id="A0A2R6NUI8"/>
<name>A0A2R6NUI8_9APHY</name>
<proteinExistence type="inferred from homology"/>
<evidence type="ECO:0000313" key="4">
    <source>
        <dbReference type="Proteomes" id="UP000186601"/>
    </source>
</evidence>
<dbReference type="InterPro" id="IPR012338">
    <property type="entry name" value="Beta-lactam/transpept-like"/>
</dbReference>
<dbReference type="PANTHER" id="PTHR46825">
    <property type="entry name" value="D-ALANYL-D-ALANINE-CARBOXYPEPTIDASE/ENDOPEPTIDASE AMPH"/>
    <property type="match status" value="1"/>
</dbReference>
<evidence type="ECO:0000256" key="1">
    <source>
        <dbReference type="ARBA" id="ARBA00038215"/>
    </source>
</evidence>
<dbReference type="EMBL" id="MLYV02000834">
    <property type="protein sequence ID" value="PSR76802.1"/>
    <property type="molecule type" value="Genomic_DNA"/>
</dbReference>
<dbReference type="OrthoDB" id="5946976at2759"/>
<sequence length="500" mass="55844">MTTDTLFTLASVSKAFLSSSMGILMDDFAHGRNNTALPSTVSRFDWDTKVADLLPDEWKLMDEWASSKANIRDILSHHSGLHNHDISYTANDTAQDVVRNMRYLRPTCELRQHFHYNNQMYMLGAHLISTYAGMPYTEFVKARIWKPLNMSETTFYASEASRAGKVTQTWTKFGRRIPLWFTDEQVSITAGPGGVISNVIDMAKWVRMLLNGGVDPVTKATIVPESVLAEVTTAHTIVNPRAPSSELSISGYGMGWMRQSYRGYEFLYHGGGIHGISTGVIFLPSEGLGIVMLANADEKHGPQLTVGFRIIEDFLGLEQREAGSYIPAIRSQSLPVVLQTPIKLRPQMLSLKRFEGTYINPGYPNITVCAPSSDSSECENVMNDFKLCDGVLRSSTLYARIDNVWISHARLHHKTGDSFALLGTYLFPHGYGHDTTPFETWETGQFDVTAEFMVDEVDTRPSENPRVLGLGIMDLSGELTERSWSGGSIEQRADVWFTKV</sequence>
<evidence type="ECO:0000259" key="2">
    <source>
        <dbReference type="Pfam" id="PF00144"/>
    </source>
</evidence>
<dbReference type="PANTHER" id="PTHR46825:SF15">
    <property type="entry name" value="BETA-LACTAMASE-RELATED DOMAIN-CONTAINING PROTEIN"/>
    <property type="match status" value="1"/>
</dbReference>
<dbReference type="Pfam" id="PF00144">
    <property type="entry name" value="Beta-lactamase"/>
    <property type="match status" value="1"/>
</dbReference>
<protein>
    <recommendedName>
        <fullName evidence="2">Beta-lactamase-related domain-containing protein</fullName>
    </recommendedName>
</protein>
<evidence type="ECO:0000313" key="3">
    <source>
        <dbReference type="EMBL" id="PSR76802.1"/>
    </source>
</evidence>
<organism evidence="3 4">
    <name type="scientific">Hermanssonia centrifuga</name>
    <dbReference type="NCBI Taxonomy" id="98765"/>
    <lineage>
        <taxon>Eukaryota</taxon>
        <taxon>Fungi</taxon>
        <taxon>Dikarya</taxon>
        <taxon>Basidiomycota</taxon>
        <taxon>Agaricomycotina</taxon>
        <taxon>Agaricomycetes</taxon>
        <taxon>Polyporales</taxon>
        <taxon>Meruliaceae</taxon>
        <taxon>Hermanssonia</taxon>
    </lineage>
</organism>
<reference evidence="3 4" key="1">
    <citation type="submission" date="2018-02" db="EMBL/GenBank/DDBJ databases">
        <title>Genome sequence of the basidiomycete white-rot fungus Phlebia centrifuga.</title>
        <authorList>
            <person name="Granchi Z."/>
            <person name="Peng M."/>
            <person name="de Vries R.P."/>
            <person name="Hilden K."/>
            <person name="Makela M.R."/>
            <person name="Grigoriev I."/>
            <person name="Riley R."/>
        </authorList>
    </citation>
    <scope>NUCLEOTIDE SEQUENCE [LARGE SCALE GENOMIC DNA]</scope>
    <source>
        <strain evidence="3 4">FBCC195</strain>
    </source>
</reference>
<gene>
    <name evidence="3" type="ORF">PHLCEN_2v8183</name>
</gene>
<dbReference type="InterPro" id="IPR001466">
    <property type="entry name" value="Beta-lactam-related"/>
</dbReference>
<accession>A0A2R6NUI8</accession>
<dbReference type="SUPFAM" id="SSF56601">
    <property type="entry name" value="beta-lactamase/transpeptidase-like"/>
    <property type="match status" value="1"/>
</dbReference>
<dbReference type="Gene3D" id="3.40.710.10">
    <property type="entry name" value="DD-peptidase/beta-lactamase superfamily"/>
    <property type="match status" value="1"/>
</dbReference>
<dbReference type="STRING" id="98765.A0A2R6NUI8"/>
<dbReference type="Proteomes" id="UP000186601">
    <property type="component" value="Unassembled WGS sequence"/>
</dbReference>
<keyword evidence="4" id="KW-1185">Reference proteome</keyword>